<evidence type="ECO:0000313" key="3">
    <source>
        <dbReference type="EMBL" id="KAJ4835747.1"/>
    </source>
</evidence>
<dbReference type="Proteomes" id="UP001141552">
    <property type="component" value="Unassembled WGS sequence"/>
</dbReference>
<evidence type="ECO:0000313" key="4">
    <source>
        <dbReference type="Proteomes" id="UP001141552"/>
    </source>
</evidence>
<reference evidence="3" key="2">
    <citation type="journal article" date="2023" name="Plants (Basel)">
        <title>Annotation of the Turnera subulata (Passifloraceae) Draft Genome Reveals the S-Locus Evolved after the Divergence of Turneroideae from Passifloroideae in a Stepwise Manner.</title>
        <authorList>
            <person name="Henning P.M."/>
            <person name="Roalson E.H."/>
            <person name="Mir W."/>
            <person name="McCubbin A.G."/>
            <person name="Shore J.S."/>
        </authorList>
    </citation>
    <scope>NUCLEOTIDE SEQUENCE</scope>
    <source>
        <strain evidence="3">F60SS</strain>
    </source>
</reference>
<proteinExistence type="predicted"/>
<reference evidence="3" key="1">
    <citation type="submission" date="2022-02" db="EMBL/GenBank/DDBJ databases">
        <authorList>
            <person name="Henning P.M."/>
            <person name="McCubbin A.G."/>
            <person name="Shore J.S."/>
        </authorList>
    </citation>
    <scope>NUCLEOTIDE SEQUENCE</scope>
    <source>
        <strain evidence="3">F60SS</strain>
        <tissue evidence="3">Leaves</tissue>
    </source>
</reference>
<feature type="region of interest" description="Disordered" evidence="1">
    <location>
        <begin position="94"/>
        <end position="114"/>
    </location>
</feature>
<protein>
    <submittedName>
        <fullName evidence="3">Uncharacterized protein</fullName>
    </submittedName>
</protein>
<feature type="non-terminal residue" evidence="3">
    <location>
        <position position="1"/>
    </location>
</feature>
<keyword evidence="2" id="KW-0472">Membrane</keyword>
<gene>
    <name evidence="3" type="ORF">Tsubulata_037937</name>
</gene>
<comment type="caution">
    <text evidence="3">The sequence shown here is derived from an EMBL/GenBank/DDBJ whole genome shotgun (WGS) entry which is preliminary data.</text>
</comment>
<accession>A0A9Q0FSE0</accession>
<dbReference type="AlphaFoldDB" id="A0A9Q0FSE0"/>
<evidence type="ECO:0000256" key="1">
    <source>
        <dbReference type="SAM" id="MobiDB-lite"/>
    </source>
</evidence>
<dbReference type="EMBL" id="JAKUCV010004312">
    <property type="protein sequence ID" value="KAJ4835747.1"/>
    <property type="molecule type" value="Genomic_DNA"/>
</dbReference>
<name>A0A9Q0FSE0_9ROSI</name>
<keyword evidence="4" id="KW-1185">Reference proteome</keyword>
<evidence type="ECO:0000256" key="2">
    <source>
        <dbReference type="SAM" id="Phobius"/>
    </source>
</evidence>
<organism evidence="3 4">
    <name type="scientific">Turnera subulata</name>
    <dbReference type="NCBI Taxonomy" id="218843"/>
    <lineage>
        <taxon>Eukaryota</taxon>
        <taxon>Viridiplantae</taxon>
        <taxon>Streptophyta</taxon>
        <taxon>Embryophyta</taxon>
        <taxon>Tracheophyta</taxon>
        <taxon>Spermatophyta</taxon>
        <taxon>Magnoliopsida</taxon>
        <taxon>eudicotyledons</taxon>
        <taxon>Gunneridae</taxon>
        <taxon>Pentapetalae</taxon>
        <taxon>rosids</taxon>
        <taxon>fabids</taxon>
        <taxon>Malpighiales</taxon>
        <taxon>Passifloraceae</taxon>
        <taxon>Turnera</taxon>
    </lineage>
</organism>
<keyword evidence="2" id="KW-1133">Transmembrane helix</keyword>
<sequence>MGTSILLRLLSRCLQQLPLLKPLLISTLAATHLRSTEYHRHRMAMIFWHKRAVVGNVNGTGGCIVILVAWNWCFGRVMNCSRDVGCVEGCVNSTGRNPARFRQPREITSELGND</sequence>
<keyword evidence="2" id="KW-0812">Transmembrane</keyword>
<feature type="transmembrane region" description="Helical" evidence="2">
    <location>
        <begin position="52"/>
        <end position="72"/>
    </location>
</feature>